<gene>
    <name evidence="7" type="ORF">BA086_13375</name>
</gene>
<organism evidence="7">
    <name type="scientific">Salmonella enterica</name>
    <name type="common">Salmonella choleraesuis</name>
    <dbReference type="NCBI Taxonomy" id="28901"/>
    <lineage>
        <taxon>Bacteria</taxon>
        <taxon>Pseudomonadati</taxon>
        <taxon>Pseudomonadota</taxon>
        <taxon>Gammaproteobacteria</taxon>
        <taxon>Enterobacterales</taxon>
        <taxon>Enterobacteriaceae</taxon>
        <taxon>Salmonella</taxon>
    </lineage>
</organism>
<dbReference type="EMBL" id="RSUZ01000013">
    <property type="protein sequence ID" value="MIV64056.1"/>
    <property type="molecule type" value="Genomic_DNA"/>
</dbReference>
<sequence>MTPLDYLVLAHIFVRNRECCCESLYPLIIGRFCLCQPTNYLTNSSPNFNRLFLRNVVESEKHGKFPDYRFTLANERTFLAWIRTALAFMAAAIGIDQLAPELAPASVRGSLVTILGMTAAGLAYYAWRRWATNESAMRHDLALPFPRVLIWLSSGLSVGVTLTLIVMIAL</sequence>
<dbReference type="Pfam" id="PF02656">
    <property type="entry name" value="DUF202"/>
    <property type="match status" value="1"/>
</dbReference>
<comment type="caution">
    <text evidence="7">The sequence shown here is derived from an EMBL/GenBank/DDBJ whole genome shotgun (WGS) entry which is preliminary data.</text>
</comment>
<evidence type="ECO:0000256" key="1">
    <source>
        <dbReference type="ARBA" id="ARBA00004127"/>
    </source>
</evidence>
<dbReference type="Proteomes" id="UP000885414">
    <property type="component" value="Unassembled WGS sequence"/>
</dbReference>
<dbReference type="GO" id="GO:0012505">
    <property type="term" value="C:endomembrane system"/>
    <property type="evidence" value="ECO:0007669"/>
    <property type="project" value="UniProtKB-SubCell"/>
</dbReference>
<evidence type="ECO:0000256" key="4">
    <source>
        <dbReference type="ARBA" id="ARBA00023136"/>
    </source>
</evidence>
<keyword evidence="4 5" id="KW-0472">Membrane</keyword>
<dbReference type="AlphaFoldDB" id="A0A402XF84"/>
<evidence type="ECO:0000256" key="3">
    <source>
        <dbReference type="ARBA" id="ARBA00022989"/>
    </source>
</evidence>
<name>A0A402XF84_SALER</name>
<evidence type="ECO:0000259" key="6">
    <source>
        <dbReference type="Pfam" id="PF02656"/>
    </source>
</evidence>
<evidence type="ECO:0000256" key="2">
    <source>
        <dbReference type="ARBA" id="ARBA00022692"/>
    </source>
</evidence>
<proteinExistence type="predicted"/>
<feature type="domain" description="DUF202" evidence="6">
    <location>
        <begin position="69"/>
        <end position="135"/>
    </location>
</feature>
<dbReference type="InterPro" id="IPR003807">
    <property type="entry name" value="DUF202"/>
</dbReference>
<feature type="transmembrane region" description="Helical" evidence="5">
    <location>
        <begin position="78"/>
        <end position="95"/>
    </location>
</feature>
<evidence type="ECO:0000313" key="7">
    <source>
        <dbReference type="EMBL" id="MIV64056.1"/>
    </source>
</evidence>
<reference evidence="7" key="1">
    <citation type="submission" date="2018-07" db="EMBL/GenBank/DDBJ databases">
        <authorList>
            <consortium name="GenomeTrakr network: Whole genome sequencing for foodborne pathogen traceback"/>
        </authorList>
    </citation>
    <scope>NUCLEOTIDE SEQUENCE [LARGE SCALE GENOMIC DNA]</scope>
    <source>
        <strain evidence="7">FDA00010322</strain>
    </source>
</reference>
<feature type="transmembrane region" description="Helical" evidence="5">
    <location>
        <begin position="107"/>
        <end position="127"/>
    </location>
</feature>
<feature type="transmembrane region" description="Helical" evidence="5">
    <location>
        <begin position="148"/>
        <end position="169"/>
    </location>
</feature>
<accession>A0A402XF84</accession>
<evidence type="ECO:0000256" key="5">
    <source>
        <dbReference type="SAM" id="Phobius"/>
    </source>
</evidence>
<protein>
    <submittedName>
        <fullName evidence="7">DUF202 domain-containing protein</fullName>
    </submittedName>
</protein>
<keyword evidence="3 5" id="KW-1133">Transmembrane helix</keyword>
<keyword evidence="2 5" id="KW-0812">Transmembrane</keyword>
<comment type="subcellular location">
    <subcellularLocation>
        <location evidence="1">Endomembrane system</location>
        <topology evidence="1">Multi-pass membrane protein</topology>
    </subcellularLocation>
</comment>